<comment type="caution">
    <text evidence="1">The sequence shown here is derived from an EMBL/GenBank/DDBJ whole genome shotgun (WGS) entry which is preliminary data.</text>
</comment>
<dbReference type="EMBL" id="MU275848">
    <property type="protein sequence ID" value="KAI0051928.1"/>
    <property type="molecule type" value="Genomic_DNA"/>
</dbReference>
<feature type="non-terminal residue" evidence="1">
    <location>
        <position position="1"/>
    </location>
</feature>
<dbReference type="Proteomes" id="UP000814033">
    <property type="component" value="Unassembled WGS sequence"/>
</dbReference>
<organism evidence="1 2">
    <name type="scientific">Auriscalpium vulgare</name>
    <dbReference type="NCBI Taxonomy" id="40419"/>
    <lineage>
        <taxon>Eukaryota</taxon>
        <taxon>Fungi</taxon>
        <taxon>Dikarya</taxon>
        <taxon>Basidiomycota</taxon>
        <taxon>Agaricomycotina</taxon>
        <taxon>Agaricomycetes</taxon>
        <taxon>Russulales</taxon>
        <taxon>Auriscalpiaceae</taxon>
        <taxon>Auriscalpium</taxon>
    </lineage>
</organism>
<sequence length="104" mass="11876">EDEAMSVARLALREQRNSLVPVGRLPTEIIRNIFTLSSEIDRPWIHECPTTKIGWLTVTHICQRWRHVALEHPGLWTHILVHALGPGWANAFAERAQGMPLIIQ</sequence>
<feature type="non-terminal residue" evidence="1">
    <location>
        <position position="104"/>
    </location>
</feature>
<evidence type="ECO:0000313" key="2">
    <source>
        <dbReference type="Proteomes" id="UP000814033"/>
    </source>
</evidence>
<reference evidence="1" key="2">
    <citation type="journal article" date="2022" name="New Phytol.">
        <title>Evolutionary transition to the ectomycorrhizal habit in the genomes of a hyperdiverse lineage of mushroom-forming fungi.</title>
        <authorList>
            <person name="Looney B."/>
            <person name="Miyauchi S."/>
            <person name="Morin E."/>
            <person name="Drula E."/>
            <person name="Courty P.E."/>
            <person name="Kohler A."/>
            <person name="Kuo A."/>
            <person name="LaButti K."/>
            <person name="Pangilinan J."/>
            <person name="Lipzen A."/>
            <person name="Riley R."/>
            <person name="Andreopoulos W."/>
            <person name="He G."/>
            <person name="Johnson J."/>
            <person name="Nolan M."/>
            <person name="Tritt A."/>
            <person name="Barry K.W."/>
            <person name="Grigoriev I.V."/>
            <person name="Nagy L.G."/>
            <person name="Hibbett D."/>
            <person name="Henrissat B."/>
            <person name="Matheny P.B."/>
            <person name="Labbe J."/>
            <person name="Martin F.M."/>
        </authorList>
    </citation>
    <scope>NUCLEOTIDE SEQUENCE</scope>
    <source>
        <strain evidence="1">FP105234-sp</strain>
    </source>
</reference>
<reference evidence="1" key="1">
    <citation type="submission" date="2021-02" db="EMBL/GenBank/DDBJ databases">
        <authorList>
            <consortium name="DOE Joint Genome Institute"/>
            <person name="Ahrendt S."/>
            <person name="Looney B.P."/>
            <person name="Miyauchi S."/>
            <person name="Morin E."/>
            <person name="Drula E."/>
            <person name="Courty P.E."/>
            <person name="Chicoki N."/>
            <person name="Fauchery L."/>
            <person name="Kohler A."/>
            <person name="Kuo A."/>
            <person name="Labutti K."/>
            <person name="Pangilinan J."/>
            <person name="Lipzen A."/>
            <person name="Riley R."/>
            <person name="Andreopoulos W."/>
            <person name="He G."/>
            <person name="Johnson J."/>
            <person name="Barry K.W."/>
            <person name="Grigoriev I.V."/>
            <person name="Nagy L."/>
            <person name="Hibbett D."/>
            <person name="Henrissat B."/>
            <person name="Matheny P.B."/>
            <person name="Labbe J."/>
            <person name="Martin F."/>
        </authorList>
    </citation>
    <scope>NUCLEOTIDE SEQUENCE</scope>
    <source>
        <strain evidence="1">FP105234-sp</strain>
    </source>
</reference>
<protein>
    <submittedName>
        <fullName evidence="1">Uncharacterized protein</fullName>
    </submittedName>
</protein>
<gene>
    <name evidence="1" type="ORF">FA95DRAFT_1618635</name>
</gene>
<evidence type="ECO:0000313" key="1">
    <source>
        <dbReference type="EMBL" id="KAI0051928.1"/>
    </source>
</evidence>
<keyword evidence="2" id="KW-1185">Reference proteome</keyword>
<name>A0ACB8S636_9AGAM</name>
<accession>A0ACB8S636</accession>
<proteinExistence type="predicted"/>